<dbReference type="GO" id="GO:0070086">
    <property type="term" value="P:ubiquitin-dependent endocytosis"/>
    <property type="evidence" value="ECO:0007669"/>
    <property type="project" value="TreeGrafter"/>
</dbReference>
<gene>
    <name evidence="2" type="primary">ART10</name>
    <name evidence="2" type="ORF">Cantr_01172</name>
</gene>
<dbReference type="GO" id="GO:0030674">
    <property type="term" value="F:protein-macromolecule adaptor activity"/>
    <property type="evidence" value="ECO:0007669"/>
    <property type="project" value="TreeGrafter"/>
</dbReference>
<evidence type="ECO:0000313" key="2">
    <source>
        <dbReference type="EMBL" id="RCK65394.1"/>
    </source>
</evidence>
<dbReference type="GO" id="GO:0005886">
    <property type="term" value="C:plasma membrane"/>
    <property type="evidence" value="ECO:0007669"/>
    <property type="project" value="TreeGrafter"/>
</dbReference>
<dbReference type="GO" id="GO:0031625">
    <property type="term" value="F:ubiquitin protein ligase binding"/>
    <property type="evidence" value="ECO:0007669"/>
    <property type="project" value="TreeGrafter"/>
</dbReference>
<evidence type="ECO:0000259" key="1">
    <source>
        <dbReference type="Pfam" id="PF00339"/>
    </source>
</evidence>
<dbReference type="InterPro" id="IPR014752">
    <property type="entry name" value="Arrestin-like_C"/>
</dbReference>
<dbReference type="PANTHER" id="PTHR11188">
    <property type="entry name" value="ARRESTIN DOMAIN CONTAINING PROTEIN"/>
    <property type="match status" value="1"/>
</dbReference>
<dbReference type="STRING" id="5486.A0A367YHP7"/>
<accession>A0A367YHP7</accession>
<dbReference type="Proteomes" id="UP000253472">
    <property type="component" value="Unassembled WGS sequence"/>
</dbReference>
<organism evidence="2 3">
    <name type="scientific">Candida viswanathii</name>
    <dbReference type="NCBI Taxonomy" id="5486"/>
    <lineage>
        <taxon>Eukaryota</taxon>
        <taxon>Fungi</taxon>
        <taxon>Dikarya</taxon>
        <taxon>Ascomycota</taxon>
        <taxon>Saccharomycotina</taxon>
        <taxon>Pichiomycetes</taxon>
        <taxon>Debaryomycetaceae</taxon>
        <taxon>Candida/Lodderomyces clade</taxon>
        <taxon>Candida</taxon>
    </lineage>
</organism>
<dbReference type="Pfam" id="PF00339">
    <property type="entry name" value="Arrestin_N"/>
    <property type="match status" value="1"/>
</dbReference>
<sequence length="308" mass="35049">MSDVKIEIERPHSGAFTNHDIIRGTITLVVTRAISLNWIQVKLEGESTTQLSIPKVNGKKEKEKVIQDVHKILYDSSIVFPPDNIRQVSQAKEFTLAPGNYSYPFAFKIPLNNSCVKRGGITNKVQINKKTLDVMINNGNFNSDFVRHKAQQYYQEFVSGPDGVTQKNPSQPQLPYHITSQLPPSISGMGNFATIKYYVKVTCKRSSFFKVNLRSFEPFTFLPIETDPQMDLKEEHYKEVFVRKEVIFRNRIPTIIGVEVKKGAKPQVQRVPSQLAQQIQPKKQGFFQRLFTPDSLRMRATGTTIDAA</sequence>
<proteinExistence type="predicted"/>
<dbReference type="OrthoDB" id="3365616at2759"/>
<dbReference type="PANTHER" id="PTHR11188:SF17">
    <property type="entry name" value="FI21816P1"/>
    <property type="match status" value="1"/>
</dbReference>
<protein>
    <submittedName>
        <fullName evidence="2">Arrestin-related trafficking adapter 10</fullName>
    </submittedName>
</protein>
<evidence type="ECO:0000313" key="3">
    <source>
        <dbReference type="Proteomes" id="UP000253472"/>
    </source>
</evidence>
<keyword evidence="3" id="KW-1185">Reference proteome</keyword>
<name>A0A367YHP7_9ASCO</name>
<dbReference type="InterPro" id="IPR011021">
    <property type="entry name" value="Arrestin-like_N"/>
</dbReference>
<feature type="domain" description="Arrestin-like N-terminal" evidence="1">
    <location>
        <begin position="5"/>
        <end position="115"/>
    </location>
</feature>
<dbReference type="Gene3D" id="2.60.40.640">
    <property type="match status" value="1"/>
</dbReference>
<dbReference type="EMBL" id="QLNQ01000020">
    <property type="protein sequence ID" value="RCK65394.1"/>
    <property type="molecule type" value="Genomic_DNA"/>
</dbReference>
<reference evidence="2 3" key="1">
    <citation type="submission" date="2018-06" db="EMBL/GenBank/DDBJ databases">
        <title>Whole genome sequencing of Candida tropicalis (genome annotated by CSBL at Korea University).</title>
        <authorList>
            <person name="Ahn J."/>
        </authorList>
    </citation>
    <scope>NUCLEOTIDE SEQUENCE [LARGE SCALE GENOMIC DNA]</scope>
    <source>
        <strain evidence="2 3">ATCC 20962</strain>
    </source>
</reference>
<dbReference type="GO" id="GO:0005829">
    <property type="term" value="C:cytosol"/>
    <property type="evidence" value="ECO:0007669"/>
    <property type="project" value="TreeGrafter"/>
</dbReference>
<dbReference type="AlphaFoldDB" id="A0A367YHP7"/>
<dbReference type="InterPro" id="IPR050357">
    <property type="entry name" value="Arrestin_domain-protein"/>
</dbReference>
<dbReference type="CDD" id="cd22952">
    <property type="entry name" value="ART10-like"/>
    <property type="match status" value="1"/>
</dbReference>
<comment type="caution">
    <text evidence="2">The sequence shown here is derived from an EMBL/GenBank/DDBJ whole genome shotgun (WGS) entry which is preliminary data.</text>
</comment>